<evidence type="ECO:0000313" key="2">
    <source>
        <dbReference type="EMBL" id="KAK8752535.1"/>
    </source>
</evidence>
<organism evidence="2 3">
    <name type="scientific">Cherax quadricarinatus</name>
    <name type="common">Australian red claw crayfish</name>
    <dbReference type="NCBI Taxonomy" id="27406"/>
    <lineage>
        <taxon>Eukaryota</taxon>
        <taxon>Metazoa</taxon>
        <taxon>Ecdysozoa</taxon>
        <taxon>Arthropoda</taxon>
        <taxon>Crustacea</taxon>
        <taxon>Multicrustacea</taxon>
        <taxon>Malacostraca</taxon>
        <taxon>Eumalacostraca</taxon>
        <taxon>Eucarida</taxon>
        <taxon>Decapoda</taxon>
        <taxon>Pleocyemata</taxon>
        <taxon>Astacidea</taxon>
        <taxon>Parastacoidea</taxon>
        <taxon>Parastacidae</taxon>
        <taxon>Cherax</taxon>
    </lineage>
</organism>
<dbReference type="CDD" id="cd02440">
    <property type="entry name" value="AdoMet_MTases"/>
    <property type="match status" value="1"/>
</dbReference>
<dbReference type="InterPro" id="IPR052356">
    <property type="entry name" value="Thiol_S-MT"/>
</dbReference>
<dbReference type="Pfam" id="PF08241">
    <property type="entry name" value="Methyltransf_11"/>
    <property type="match status" value="1"/>
</dbReference>
<dbReference type="EMBL" id="JARKIK010000004">
    <property type="protein sequence ID" value="KAK8752535.1"/>
    <property type="molecule type" value="Genomic_DNA"/>
</dbReference>
<dbReference type="Proteomes" id="UP001445076">
    <property type="component" value="Unassembled WGS sequence"/>
</dbReference>
<dbReference type="PANTHER" id="PTHR45036:SF1">
    <property type="entry name" value="METHYLTRANSFERASE LIKE 7A"/>
    <property type="match status" value="1"/>
</dbReference>
<dbReference type="SUPFAM" id="SSF53335">
    <property type="entry name" value="S-adenosyl-L-methionine-dependent methyltransferases"/>
    <property type="match status" value="1"/>
</dbReference>
<feature type="domain" description="Methyltransferase type 11" evidence="1">
    <location>
        <begin position="74"/>
        <end position="171"/>
    </location>
</feature>
<evidence type="ECO:0000313" key="3">
    <source>
        <dbReference type="Proteomes" id="UP001445076"/>
    </source>
</evidence>
<evidence type="ECO:0000259" key="1">
    <source>
        <dbReference type="Pfam" id="PF08241"/>
    </source>
</evidence>
<keyword evidence="3" id="KW-1185">Reference proteome</keyword>
<name>A0AAW0Y6Z5_CHEQU</name>
<protein>
    <recommendedName>
        <fullName evidence="1">Methyltransferase type 11 domain-containing protein</fullName>
    </recommendedName>
</protein>
<dbReference type="AlphaFoldDB" id="A0AAW0Y6Z5"/>
<comment type="caution">
    <text evidence="2">The sequence shown here is derived from an EMBL/GenBank/DDBJ whole genome shotgun (WGS) entry which is preliminary data.</text>
</comment>
<dbReference type="GO" id="GO:0008757">
    <property type="term" value="F:S-adenosylmethionine-dependent methyltransferase activity"/>
    <property type="evidence" value="ECO:0007669"/>
    <property type="project" value="InterPro"/>
</dbReference>
<sequence length="251" mass="29225">MSWLVTVVCAVVVIWILKKYWSDLRKRYFAALMNYLSQDEDAKMLEMKKEVFATLGSEVSHDPQLRKENAIKILEIGVGTGVNFEFYPDGTRLVVVDPNPHFKAYYDNNRKKFPNIHSEEFIITTAENMDMVPDSSIDVVVTTHVFCSVHNTKKMLQQILRVLAPGGKFYFYEHIKEFDTERHSTRQKIQDFLTTTGIWQFLFDGCELTRDMLEDIQEAGFTKVQALRFYCPMEHFIFQLVKPSLKGVAQK</sequence>
<dbReference type="PANTHER" id="PTHR45036">
    <property type="entry name" value="METHYLTRANSFERASE LIKE 7B"/>
    <property type="match status" value="1"/>
</dbReference>
<reference evidence="2 3" key="1">
    <citation type="journal article" date="2024" name="BMC Genomics">
        <title>Genome assembly of redclaw crayfish (Cherax quadricarinatus) provides insights into its immune adaptation and hypoxia tolerance.</title>
        <authorList>
            <person name="Liu Z."/>
            <person name="Zheng J."/>
            <person name="Li H."/>
            <person name="Fang K."/>
            <person name="Wang S."/>
            <person name="He J."/>
            <person name="Zhou D."/>
            <person name="Weng S."/>
            <person name="Chi M."/>
            <person name="Gu Z."/>
            <person name="He J."/>
            <person name="Li F."/>
            <person name="Wang M."/>
        </authorList>
    </citation>
    <scope>NUCLEOTIDE SEQUENCE [LARGE SCALE GENOMIC DNA]</scope>
    <source>
        <strain evidence="2">ZL_2023a</strain>
    </source>
</reference>
<gene>
    <name evidence="2" type="ORF">OTU49_006034</name>
</gene>
<proteinExistence type="predicted"/>
<dbReference type="InterPro" id="IPR029063">
    <property type="entry name" value="SAM-dependent_MTases_sf"/>
</dbReference>
<dbReference type="Gene3D" id="3.40.50.150">
    <property type="entry name" value="Vaccinia Virus protein VP39"/>
    <property type="match status" value="1"/>
</dbReference>
<accession>A0AAW0Y6Z5</accession>
<dbReference type="InterPro" id="IPR013216">
    <property type="entry name" value="Methyltransf_11"/>
</dbReference>